<dbReference type="InterPro" id="IPR009309">
    <property type="entry name" value="IreB"/>
</dbReference>
<comment type="similarity">
    <text evidence="1 2">Belongs to the UPF0297 family.</text>
</comment>
<dbReference type="PANTHER" id="PTHR40067">
    <property type="entry name" value="UPF0297 PROTEIN YRZL"/>
    <property type="match status" value="1"/>
</dbReference>
<comment type="caution">
    <text evidence="3">The sequence shown here is derived from an EMBL/GenBank/DDBJ whole genome shotgun (WGS) entry which is preliminary data.</text>
</comment>
<sequence length="88" mass="10287">MNNKMGETRHFRLSAETPESAEEIIEVVYQALKAKGHDPIMQLVGYIISGDPTYITSYNNARSLIRRLERDEILEEFVRFYITEHDKP</sequence>
<reference evidence="3" key="2">
    <citation type="journal article" date="2021" name="PeerJ">
        <title>Extensive microbial diversity within the chicken gut microbiome revealed by metagenomics and culture.</title>
        <authorList>
            <person name="Gilroy R."/>
            <person name="Ravi A."/>
            <person name="Getino M."/>
            <person name="Pursley I."/>
            <person name="Horton D.L."/>
            <person name="Alikhan N.F."/>
            <person name="Baker D."/>
            <person name="Gharbi K."/>
            <person name="Hall N."/>
            <person name="Watson M."/>
            <person name="Adriaenssens E.M."/>
            <person name="Foster-Nyarko E."/>
            <person name="Jarju S."/>
            <person name="Secka A."/>
            <person name="Antonio M."/>
            <person name="Oren A."/>
            <person name="Chaudhuri R.R."/>
            <person name="La Ragione R."/>
            <person name="Hildebrand F."/>
            <person name="Pallen M.J."/>
        </authorList>
    </citation>
    <scope>NUCLEOTIDE SEQUENCE</scope>
    <source>
        <strain evidence="3">ChiHcec3-11533</strain>
    </source>
</reference>
<organism evidence="3 4">
    <name type="scientific">Candidatus Pullichristensenella excrementigallinarum</name>
    <dbReference type="NCBI Taxonomy" id="2840907"/>
    <lineage>
        <taxon>Bacteria</taxon>
        <taxon>Bacillati</taxon>
        <taxon>Bacillota</taxon>
        <taxon>Clostridia</taxon>
        <taxon>Candidatus Pullichristensenella</taxon>
    </lineage>
</organism>
<proteinExistence type="inferred from homology"/>
<evidence type="ECO:0000256" key="1">
    <source>
        <dbReference type="ARBA" id="ARBA00010888"/>
    </source>
</evidence>
<evidence type="ECO:0000313" key="3">
    <source>
        <dbReference type="EMBL" id="HIU33943.1"/>
    </source>
</evidence>
<evidence type="ECO:0000256" key="2">
    <source>
        <dbReference type="HAMAP-Rule" id="MF_01507"/>
    </source>
</evidence>
<reference evidence="3" key="1">
    <citation type="submission" date="2020-10" db="EMBL/GenBank/DDBJ databases">
        <authorList>
            <person name="Gilroy R."/>
        </authorList>
    </citation>
    <scope>NUCLEOTIDE SEQUENCE</scope>
    <source>
        <strain evidence="3">ChiHcec3-11533</strain>
    </source>
</reference>
<dbReference type="HAMAP" id="MF_01507">
    <property type="entry name" value="UPF0297"/>
    <property type="match status" value="1"/>
</dbReference>
<name>A0A9D1LB06_9FIRM</name>
<dbReference type="NCBIfam" id="NF003997">
    <property type="entry name" value="PRK05473.1"/>
    <property type="match status" value="1"/>
</dbReference>
<dbReference type="PANTHER" id="PTHR40067:SF1">
    <property type="entry name" value="UPF0297 PROTEIN YRZL"/>
    <property type="match status" value="1"/>
</dbReference>
<accession>A0A9D1LB06</accession>
<evidence type="ECO:0000313" key="4">
    <source>
        <dbReference type="Proteomes" id="UP000824072"/>
    </source>
</evidence>
<dbReference type="EMBL" id="DVMU01000116">
    <property type="protein sequence ID" value="HIU33943.1"/>
    <property type="molecule type" value="Genomic_DNA"/>
</dbReference>
<dbReference type="Proteomes" id="UP000824072">
    <property type="component" value="Unassembled WGS sequence"/>
</dbReference>
<dbReference type="Pfam" id="PF06135">
    <property type="entry name" value="IreB"/>
    <property type="match status" value="1"/>
</dbReference>
<protein>
    <recommendedName>
        <fullName evidence="2">UPF0297 protein IAB02_05215</fullName>
    </recommendedName>
</protein>
<gene>
    <name evidence="3" type="ORF">IAB02_05215</name>
</gene>
<dbReference type="AlphaFoldDB" id="A0A9D1LB06"/>